<dbReference type="Pfam" id="PF00397">
    <property type="entry name" value="WW"/>
    <property type="match status" value="1"/>
</dbReference>
<dbReference type="InterPro" id="IPR036020">
    <property type="entry name" value="WW_dom_sf"/>
</dbReference>
<feature type="compositionally biased region" description="Basic and acidic residues" evidence="1">
    <location>
        <begin position="57"/>
        <end position="74"/>
    </location>
</feature>
<feature type="compositionally biased region" description="Acidic residues" evidence="1">
    <location>
        <begin position="105"/>
        <end position="134"/>
    </location>
</feature>
<evidence type="ECO:0000313" key="3">
    <source>
        <dbReference type="EMBL" id="CAK9081726.1"/>
    </source>
</evidence>
<dbReference type="Proteomes" id="UP001642464">
    <property type="component" value="Unassembled WGS sequence"/>
</dbReference>
<sequence length="334" mass="37660">MDNVDGADEATSPLDPVGEECKGLLSMRGAAFALLQPVFKGLPTIQDAVSKTVRRSDDVHSLIKEEQHGKHEQLNADSPKLTEQPSGECTPEGKGRPNLAVQEPAVEDEEEVEVEVEEGEEEELVEEEQEEDVVELLTSTGKEKKKTKRSNMEEDEEEEDEDEEVELGKGKAWWLVSKGKGEGKKGTPPDRFGKSAADWGQNWSSNGDSWGQGAQGATWSGSNWRSRSDWGQGKWQDRKRKREESKPDQEERWGDPPEERPAQRQLETPSVEPSQEEPRSKDEWIKAQYRFFGHLKPLPPDWIRIKSKTSGEIYFYNFKTGESTFNEPSGANTT</sequence>
<dbReference type="EMBL" id="CAXAMM010038884">
    <property type="protein sequence ID" value="CAK9081726.1"/>
    <property type="molecule type" value="Genomic_DNA"/>
</dbReference>
<organism evidence="3 4">
    <name type="scientific">Durusdinium trenchii</name>
    <dbReference type="NCBI Taxonomy" id="1381693"/>
    <lineage>
        <taxon>Eukaryota</taxon>
        <taxon>Sar</taxon>
        <taxon>Alveolata</taxon>
        <taxon>Dinophyceae</taxon>
        <taxon>Suessiales</taxon>
        <taxon>Symbiodiniaceae</taxon>
        <taxon>Durusdinium</taxon>
    </lineage>
</organism>
<dbReference type="PROSITE" id="PS01159">
    <property type="entry name" value="WW_DOMAIN_1"/>
    <property type="match status" value="1"/>
</dbReference>
<protein>
    <recommendedName>
        <fullName evidence="2">WW domain-containing protein</fullName>
    </recommendedName>
</protein>
<dbReference type="InterPro" id="IPR001202">
    <property type="entry name" value="WW_dom"/>
</dbReference>
<dbReference type="PROSITE" id="PS50020">
    <property type="entry name" value="WW_DOMAIN_2"/>
    <property type="match status" value="1"/>
</dbReference>
<feature type="compositionally biased region" description="Acidic residues" evidence="1">
    <location>
        <begin position="153"/>
        <end position="165"/>
    </location>
</feature>
<evidence type="ECO:0000313" key="4">
    <source>
        <dbReference type="Proteomes" id="UP001642464"/>
    </source>
</evidence>
<dbReference type="CDD" id="cd00201">
    <property type="entry name" value="WW"/>
    <property type="match status" value="1"/>
</dbReference>
<evidence type="ECO:0000259" key="2">
    <source>
        <dbReference type="PROSITE" id="PS50020"/>
    </source>
</evidence>
<reference evidence="3 4" key="1">
    <citation type="submission" date="2024-02" db="EMBL/GenBank/DDBJ databases">
        <authorList>
            <person name="Chen Y."/>
            <person name="Shah S."/>
            <person name="Dougan E. K."/>
            <person name="Thang M."/>
            <person name="Chan C."/>
        </authorList>
    </citation>
    <scope>NUCLEOTIDE SEQUENCE [LARGE SCALE GENOMIC DNA]</scope>
</reference>
<feature type="region of interest" description="Disordered" evidence="1">
    <location>
        <begin position="57"/>
        <end position="282"/>
    </location>
</feature>
<comment type="caution">
    <text evidence="3">The sequence shown here is derived from an EMBL/GenBank/DDBJ whole genome shotgun (WGS) entry which is preliminary data.</text>
</comment>
<feature type="domain" description="WW" evidence="2">
    <location>
        <begin position="296"/>
        <end position="330"/>
    </location>
</feature>
<dbReference type="SUPFAM" id="SSF51045">
    <property type="entry name" value="WW domain"/>
    <property type="match status" value="1"/>
</dbReference>
<dbReference type="SMART" id="SM00456">
    <property type="entry name" value="WW"/>
    <property type="match status" value="1"/>
</dbReference>
<keyword evidence="4" id="KW-1185">Reference proteome</keyword>
<evidence type="ECO:0000256" key="1">
    <source>
        <dbReference type="SAM" id="MobiDB-lite"/>
    </source>
</evidence>
<gene>
    <name evidence="3" type="ORF">SCF082_LOCUS38877</name>
</gene>
<feature type="compositionally biased region" description="Polar residues" evidence="1">
    <location>
        <begin position="215"/>
        <end position="225"/>
    </location>
</feature>
<feature type="compositionally biased region" description="Basic and acidic residues" evidence="1">
    <location>
        <begin position="179"/>
        <end position="193"/>
    </location>
</feature>
<accession>A0ABP0Q1Z3</accession>
<dbReference type="Gene3D" id="2.20.70.10">
    <property type="match status" value="1"/>
</dbReference>
<proteinExistence type="predicted"/>
<feature type="compositionally biased region" description="Basic and acidic residues" evidence="1">
    <location>
        <begin position="242"/>
        <end position="262"/>
    </location>
</feature>
<name>A0ABP0Q1Z3_9DINO</name>